<evidence type="ECO:0000313" key="3">
    <source>
        <dbReference type="Proteomes" id="UP000480178"/>
    </source>
</evidence>
<dbReference type="InterPro" id="IPR008254">
    <property type="entry name" value="Flavodoxin/NO_synth"/>
</dbReference>
<evidence type="ECO:0000259" key="1">
    <source>
        <dbReference type="PROSITE" id="PS50902"/>
    </source>
</evidence>
<dbReference type="EMBL" id="CP048222">
    <property type="protein sequence ID" value="QHT70345.1"/>
    <property type="molecule type" value="Genomic_DNA"/>
</dbReference>
<feature type="domain" description="Flavodoxin-like" evidence="1">
    <location>
        <begin position="3"/>
        <end position="46"/>
    </location>
</feature>
<evidence type="ECO:0000313" key="2">
    <source>
        <dbReference type="EMBL" id="QHT70345.1"/>
    </source>
</evidence>
<sequence>MKIIIVYPNGSGHTKAVAQYIARGALQEVSDVKLFPVQEAQSHFSA</sequence>
<dbReference type="GO" id="GO:0010181">
    <property type="term" value="F:FMN binding"/>
    <property type="evidence" value="ECO:0007669"/>
    <property type="project" value="InterPro"/>
</dbReference>
<name>A0A6C0GQJ1_9BACT</name>
<protein>
    <recommendedName>
        <fullName evidence="1">Flavodoxin-like domain-containing protein</fullName>
    </recommendedName>
</protein>
<accession>A0A6C0GQJ1</accession>
<dbReference type="RefSeq" id="WP_162446324.1">
    <property type="nucleotide sequence ID" value="NZ_CP048222.1"/>
</dbReference>
<reference evidence="2 3" key="1">
    <citation type="submission" date="2020-01" db="EMBL/GenBank/DDBJ databases">
        <authorList>
            <person name="Kim M.K."/>
        </authorList>
    </citation>
    <scope>NUCLEOTIDE SEQUENCE [LARGE SCALE GENOMIC DNA]</scope>
    <source>
        <strain evidence="2 3">172606-1</strain>
    </source>
</reference>
<gene>
    <name evidence="2" type="ORF">GXP67_28670</name>
</gene>
<dbReference type="SUPFAM" id="SSF52218">
    <property type="entry name" value="Flavoproteins"/>
    <property type="match status" value="1"/>
</dbReference>
<dbReference type="InterPro" id="IPR029039">
    <property type="entry name" value="Flavoprotein-like_sf"/>
</dbReference>
<dbReference type="PROSITE" id="PS50902">
    <property type="entry name" value="FLAVODOXIN_LIKE"/>
    <property type="match status" value="1"/>
</dbReference>
<dbReference type="Gene3D" id="3.40.50.360">
    <property type="match status" value="1"/>
</dbReference>
<organism evidence="2 3">
    <name type="scientific">Rhodocytophaga rosea</name>
    <dbReference type="NCBI Taxonomy" id="2704465"/>
    <lineage>
        <taxon>Bacteria</taxon>
        <taxon>Pseudomonadati</taxon>
        <taxon>Bacteroidota</taxon>
        <taxon>Cytophagia</taxon>
        <taxon>Cytophagales</taxon>
        <taxon>Rhodocytophagaceae</taxon>
        <taxon>Rhodocytophaga</taxon>
    </lineage>
</organism>
<dbReference type="AlphaFoldDB" id="A0A6C0GQJ1"/>
<dbReference type="Proteomes" id="UP000480178">
    <property type="component" value="Chromosome"/>
</dbReference>
<keyword evidence="3" id="KW-1185">Reference proteome</keyword>
<dbReference type="KEGG" id="rhoz:GXP67_28670"/>
<proteinExistence type="predicted"/>